<evidence type="ECO:0000259" key="1">
    <source>
        <dbReference type="PROSITE" id="PS51794"/>
    </source>
</evidence>
<dbReference type="PROSITE" id="PS51794">
    <property type="entry name" value="DAC"/>
    <property type="match status" value="1"/>
</dbReference>
<name>C0QHI1_DESAH</name>
<dbReference type="SUPFAM" id="SSF143597">
    <property type="entry name" value="YojJ-like"/>
    <property type="match status" value="1"/>
</dbReference>
<dbReference type="HOGENOM" id="CLU_574563_0_0_7"/>
<sequence>MDEFTFSHMCIKQTAEGLRDGLTHFSGPSRTAIIYSIKPEDPIYIYDPQNLLLGHEPKFKELYIDSDAWQKKTAIGYDKKKFSNLILEKNLELAGLISYGGRSSSVVYQMWFTEHHPDMCSIGPTERWLEQTVWRLSHDVANEEDLYTGISGNFLKEYATHAVRDYIVDEMNVLIGWDTRMRIYPILEAVLKISRTPEEGSWPKGKLIFVEKRSLAKLQFIAKFPKAERPELGKIKHIRKLLQSVENSDRKLVADEKTIIGIIKGDCPVFSISAKFKGSYGFLALNNDKVCSFSDGCFQSTTRKAKLVQVEEALLDSNMDSKDVATLFKMISEIVHNAANLRHGCAIVVDLNTPPVFISSQCLEHPLDLKNHDEFELAKSLSRVDGALHITADLKLHEFACLLDGHHIPNEHRARGARFNSALRFTAEHENVIVIVVSSDSPVSVMMDGGVLDAKCPLKSSIFCDAPMLLKKWVDSSESVHS</sequence>
<reference evidence="2 3" key="1">
    <citation type="journal article" date="2009" name="Environ. Microbiol.">
        <title>Genome sequence of Desulfobacterium autotrophicum HRM2, a marine sulfate reducer oxidizing organic carbon completely to carbon dioxide.</title>
        <authorList>
            <person name="Strittmatter A.W."/>
            <person name="Liesegang H."/>
            <person name="Rabus R."/>
            <person name="Decker I."/>
            <person name="Amann J."/>
            <person name="Andres S."/>
            <person name="Henne A."/>
            <person name="Fricke W.F."/>
            <person name="Martinez-Arias R."/>
            <person name="Bartels D."/>
            <person name="Goesmann A."/>
            <person name="Krause L."/>
            <person name="Puehler A."/>
            <person name="Klenk H.P."/>
            <person name="Richter M."/>
            <person name="Schuler M."/>
            <person name="Gloeckner F.O."/>
            <person name="Meyerdierks A."/>
            <person name="Gottschalk G."/>
            <person name="Amann R."/>
        </authorList>
    </citation>
    <scope>NUCLEOTIDE SEQUENCE [LARGE SCALE GENOMIC DNA]</scope>
    <source>
        <strain evidence="3">ATCC 43914 / DSM 3382 / HRM2</strain>
    </source>
</reference>
<feature type="domain" description="DAC" evidence="1">
    <location>
        <begin position="312"/>
        <end position="460"/>
    </location>
</feature>
<dbReference type="InterPro" id="IPR003390">
    <property type="entry name" value="DNA_integrity_scan_DisA_N"/>
</dbReference>
<dbReference type="Gene3D" id="3.40.1700.10">
    <property type="entry name" value="DNA integrity scanning protein, DisA, N-terminal domain"/>
    <property type="match status" value="1"/>
</dbReference>
<dbReference type="InterPro" id="IPR048555">
    <property type="entry name" value="DACNH"/>
</dbReference>
<dbReference type="Proteomes" id="UP000000442">
    <property type="component" value="Chromosome"/>
</dbReference>
<dbReference type="Pfam" id="PF02457">
    <property type="entry name" value="DAC"/>
    <property type="match status" value="1"/>
</dbReference>
<evidence type="ECO:0000313" key="2">
    <source>
        <dbReference type="EMBL" id="ACN17840.1"/>
    </source>
</evidence>
<keyword evidence="3" id="KW-1185">Reference proteome</keyword>
<dbReference type="RefSeq" id="WP_015906550.1">
    <property type="nucleotide sequence ID" value="NC_012108.1"/>
</dbReference>
<dbReference type="eggNOG" id="ENOG502Z9ZC">
    <property type="taxonomic scope" value="Bacteria"/>
</dbReference>
<organism evidence="2 3">
    <name type="scientific">Desulforapulum autotrophicum (strain ATCC 43914 / DSM 3382 / VKM B-1955 / HRM2)</name>
    <name type="common">Desulfobacterium autotrophicum</name>
    <dbReference type="NCBI Taxonomy" id="177437"/>
    <lineage>
        <taxon>Bacteria</taxon>
        <taxon>Pseudomonadati</taxon>
        <taxon>Thermodesulfobacteriota</taxon>
        <taxon>Desulfobacteria</taxon>
        <taxon>Desulfobacterales</taxon>
        <taxon>Desulfobacteraceae</taxon>
        <taxon>Desulforapulum</taxon>
    </lineage>
</organism>
<dbReference type="AlphaFoldDB" id="C0QHI1"/>
<dbReference type="KEGG" id="dat:HRM2_47910"/>
<dbReference type="EMBL" id="CP001087">
    <property type="protein sequence ID" value="ACN17840.1"/>
    <property type="molecule type" value="Genomic_DNA"/>
</dbReference>
<dbReference type="OrthoDB" id="859517at2"/>
<accession>C0QHI1</accession>
<proteinExistence type="predicted"/>
<evidence type="ECO:0000313" key="3">
    <source>
        <dbReference type="Proteomes" id="UP000000442"/>
    </source>
</evidence>
<dbReference type="InterPro" id="IPR048552">
    <property type="entry name" value="DACND"/>
</dbReference>
<dbReference type="InterPro" id="IPR036888">
    <property type="entry name" value="DNA_integrity_DisA_N_sf"/>
</dbReference>
<protein>
    <recommendedName>
        <fullName evidence="1">DAC domain-containing protein</fullName>
    </recommendedName>
</protein>
<gene>
    <name evidence="2" type="ordered locus">HRM2_47910</name>
</gene>
<dbReference type="Pfam" id="PF21750">
    <property type="entry name" value="DACNH"/>
    <property type="match status" value="1"/>
</dbReference>
<dbReference type="Pfam" id="PF21749">
    <property type="entry name" value="DACND"/>
    <property type="match status" value="1"/>
</dbReference>